<keyword evidence="3" id="KW-1185">Reference proteome</keyword>
<protein>
    <submittedName>
        <fullName evidence="2">SGNH/GDSL hydrolase family protein</fullName>
    </submittedName>
</protein>
<evidence type="ECO:0000259" key="1">
    <source>
        <dbReference type="Pfam" id="PF13472"/>
    </source>
</evidence>
<dbReference type="Proteomes" id="UP000670475">
    <property type="component" value="Unassembled WGS sequence"/>
</dbReference>
<evidence type="ECO:0000313" key="2">
    <source>
        <dbReference type="EMBL" id="MBP0460099.1"/>
    </source>
</evidence>
<organism evidence="2 3">
    <name type="scientific">Streptomyces montanisoli</name>
    <dbReference type="NCBI Taxonomy" id="2798581"/>
    <lineage>
        <taxon>Bacteria</taxon>
        <taxon>Bacillati</taxon>
        <taxon>Actinomycetota</taxon>
        <taxon>Actinomycetes</taxon>
        <taxon>Kitasatosporales</taxon>
        <taxon>Streptomycetaceae</taxon>
        <taxon>Streptomyces</taxon>
    </lineage>
</organism>
<evidence type="ECO:0000313" key="3">
    <source>
        <dbReference type="Proteomes" id="UP000670475"/>
    </source>
</evidence>
<feature type="non-terminal residue" evidence="2">
    <location>
        <position position="1"/>
    </location>
</feature>
<dbReference type="RefSeq" id="WP_209342434.1">
    <property type="nucleotide sequence ID" value="NZ_JAGIQL010000100.1"/>
</dbReference>
<dbReference type="EMBL" id="JAGIQL010000100">
    <property type="protein sequence ID" value="MBP0460099.1"/>
    <property type="molecule type" value="Genomic_DNA"/>
</dbReference>
<dbReference type="InterPro" id="IPR053140">
    <property type="entry name" value="GDSL_Rv0518-like"/>
</dbReference>
<feature type="domain" description="SGNH hydrolase-type esterase" evidence="1">
    <location>
        <begin position="181"/>
        <end position="369"/>
    </location>
</feature>
<sequence>APAAAGAWTGTWAAGAVGAEPDAPHGLPGRSIRNVVHTSIGGTAARVTFSNLYGTAPLLIGHASVAVADAGGPAAVPGTMRRLTFGGERSLSRRVPVGREVVSDPVTLQVPAGTDLLLTLYTPAVGGAVTYHSHTRQTSYLARGDRTEDASGTAYATPTPYWRYVTAVDVRNRRSSGTVVAFGDSITDGVGSSPGSNHRWPDFLAARVRDSAYGHYGVVDEGIGGNQVLRDASATRSGRAAITRFGEDALGRPDVRAVFVDLGVNDILHGHERTGARIVTGLRQLTRQAHAHGIRVIGSTLTPFGSHAGYNAVKERARDQVNAAIRKGGVFDSVVDFDRLLRDPNAPGRLRPRYDSGDGLHPSDAGYRAMASAVNLRALLGSHAPAAT</sequence>
<dbReference type="GO" id="GO:0016787">
    <property type="term" value="F:hydrolase activity"/>
    <property type="evidence" value="ECO:0007669"/>
    <property type="project" value="UniProtKB-KW"/>
</dbReference>
<gene>
    <name evidence="2" type="ORF">JFN87_21755</name>
</gene>
<proteinExistence type="predicted"/>
<dbReference type="Gene3D" id="3.40.50.1110">
    <property type="entry name" value="SGNH hydrolase"/>
    <property type="match status" value="1"/>
</dbReference>
<dbReference type="CDD" id="cd01830">
    <property type="entry name" value="XynE_like"/>
    <property type="match status" value="1"/>
</dbReference>
<dbReference type="Pfam" id="PF13472">
    <property type="entry name" value="Lipase_GDSL_2"/>
    <property type="match status" value="1"/>
</dbReference>
<dbReference type="AlphaFoldDB" id="A0A940MF51"/>
<keyword evidence="2" id="KW-0378">Hydrolase</keyword>
<accession>A0A940MF51</accession>
<dbReference type="InterPro" id="IPR036514">
    <property type="entry name" value="SGNH_hydro_sf"/>
</dbReference>
<dbReference type="PANTHER" id="PTHR43784">
    <property type="entry name" value="GDSL-LIKE LIPASE/ACYLHYDROLASE, PUTATIVE (AFU_ORTHOLOGUE AFUA_2G00820)-RELATED"/>
    <property type="match status" value="1"/>
</dbReference>
<dbReference type="SUPFAM" id="SSF52266">
    <property type="entry name" value="SGNH hydrolase"/>
    <property type="match status" value="1"/>
</dbReference>
<reference evidence="2" key="1">
    <citation type="submission" date="2021-03" db="EMBL/GenBank/DDBJ databases">
        <title>Whole genome sequence of Streptomyces bomunensis MMS17-BM035.</title>
        <authorList>
            <person name="Lee J.H."/>
        </authorList>
    </citation>
    <scope>NUCLEOTIDE SEQUENCE</scope>
    <source>
        <strain evidence="2">MMS17-BM035</strain>
    </source>
</reference>
<comment type="caution">
    <text evidence="2">The sequence shown here is derived from an EMBL/GenBank/DDBJ whole genome shotgun (WGS) entry which is preliminary data.</text>
</comment>
<name>A0A940MF51_9ACTN</name>
<dbReference type="PANTHER" id="PTHR43784:SF2">
    <property type="entry name" value="GDSL-LIKE LIPASE_ACYLHYDROLASE, PUTATIVE (AFU_ORTHOLOGUE AFUA_2G00820)-RELATED"/>
    <property type="match status" value="1"/>
</dbReference>
<dbReference type="InterPro" id="IPR013830">
    <property type="entry name" value="SGNH_hydro"/>
</dbReference>